<accession>A0A368HAM8</accession>
<evidence type="ECO:0000313" key="1">
    <source>
        <dbReference type="EMBL" id="RCN53663.1"/>
    </source>
</evidence>
<dbReference type="EMBL" id="JOJR01000001">
    <property type="protein sequence ID" value="RCN53663.1"/>
    <property type="molecule type" value="Genomic_DNA"/>
</dbReference>
<dbReference type="GO" id="GO:0035091">
    <property type="term" value="F:phosphatidylinositol binding"/>
    <property type="evidence" value="ECO:0007669"/>
    <property type="project" value="InterPro"/>
</dbReference>
<reference evidence="1 2" key="1">
    <citation type="submission" date="2014-10" db="EMBL/GenBank/DDBJ databases">
        <title>Draft genome of the hookworm Ancylostoma caninum.</title>
        <authorList>
            <person name="Mitreva M."/>
        </authorList>
    </citation>
    <scope>NUCLEOTIDE SEQUENCE [LARGE SCALE GENOMIC DNA]</scope>
    <source>
        <strain evidence="1 2">Baltimore</strain>
    </source>
</reference>
<gene>
    <name evidence="1" type="ORF">ANCCAN_00157</name>
</gene>
<evidence type="ECO:0000313" key="2">
    <source>
        <dbReference type="Proteomes" id="UP000252519"/>
    </source>
</evidence>
<keyword evidence="2" id="KW-1185">Reference proteome</keyword>
<proteinExistence type="predicted"/>
<dbReference type="STRING" id="29170.A0A368HAM8"/>
<dbReference type="AlphaFoldDB" id="A0A368HAM8"/>
<protein>
    <recommendedName>
        <fullName evidence="3">PX domain-containing protein</fullName>
    </recommendedName>
</protein>
<dbReference type="Proteomes" id="UP000252519">
    <property type="component" value="Unassembled WGS sequence"/>
</dbReference>
<organism evidence="1 2">
    <name type="scientific">Ancylostoma caninum</name>
    <name type="common">Dog hookworm</name>
    <dbReference type="NCBI Taxonomy" id="29170"/>
    <lineage>
        <taxon>Eukaryota</taxon>
        <taxon>Metazoa</taxon>
        <taxon>Ecdysozoa</taxon>
        <taxon>Nematoda</taxon>
        <taxon>Chromadorea</taxon>
        <taxon>Rhabditida</taxon>
        <taxon>Rhabditina</taxon>
        <taxon>Rhabditomorpha</taxon>
        <taxon>Strongyloidea</taxon>
        <taxon>Ancylostomatidae</taxon>
        <taxon>Ancylostomatinae</taxon>
        <taxon>Ancylostoma</taxon>
    </lineage>
</organism>
<sequence length="104" mass="12057">MFQHDVFISEVLPRMRKPPAISCDLITTSDKKTIFAIRVDSGPLIRKKIEDYEKLYSKFKDNLPVTTAAPPKKKLLQADTKLQEKRRQWIVALSQTLLSSYYSK</sequence>
<dbReference type="InterPro" id="IPR036871">
    <property type="entry name" value="PX_dom_sf"/>
</dbReference>
<dbReference type="OrthoDB" id="5829607at2759"/>
<name>A0A368HAM8_ANCCA</name>
<evidence type="ECO:0008006" key="3">
    <source>
        <dbReference type="Google" id="ProtNLM"/>
    </source>
</evidence>
<dbReference type="SUPFAM" id="SSF64268">
    <property type="entry name" value="PX domain"/>
    <property type="match status" value="1"/>
</dbReference>
<comment type="caution">
    <text evidence="1">The sequence shown here is derived from an EMBL/GenBank/DDBJ whole genome shotgun (WGS) entry which is preliminary data.</text>
</comment>